<dbReference type="SUPFAM" id="SSF47413">
    <property type="entry name" value="lambda repressor-like DNA-binding domains"/>
    <property type="match status" value="1"/>
</dbReference>
<evidence type="ECO:0000313" key="3">
    <source>
        <dbReference type="Proteomes" id="UP001597520"/>
    </source>
</evidence>
<feature type="domain" description="HTH cro/C1-type" evidence="1">
    <location>
        <begin position="7"/>
        <end position="61"/>
    </location>
</feature>
<sequence>MSVEITLRSARVRAGLTLIEAAGRFGINKDTLSRYEKDSSDVPRSFFIKIEDIYKVPVDNIFFGIESEFFRNLPDDVRESDSQPGQPA</sequence>
<dbReference type="Pfam" id="PF13560">
    <property type="entry name" value="HTH_31"/>
    <property type="match status" value="1"/>
</dbReference>
<evidence type="ECO:0000259" key="1">
    <source>
        <dbReference type="PROSITE" id="PS50943"/>
    </source>
</evidence>
<dbReference type="RefSeq" id="WP_380712734.1">
    <property type="nucleotide sequence ID" value="NZ_JBHUML010000002.1"/>
</dbReference>
<evidence type="ECO:0000313" key="2">
    <source>
        <dbReference type="EMBL" id="MFD2705493.1"/>
    </source>
</evidence>
<organism evidence="2 3">
    <name type="scientific">Salibacterium lacus</name>
    <dbReference type="NCBI Taxonomy" id="1898109"/>
    <lineage>
        <taxon>Bacteria</taxon>
        <taxon>Bacillati</taxon>
        <taxon>Bacillota</taxon>
        <taxon>Bacilli</taxon>
        <taxon>Bacillales</taxon>
        <taxon>Bacillaceae</taxon>
    </lineage>
</organism>
<dbReference type="PROSITE" id="PS50943">
    <property type="entry name" value="HTH_CROC1"/>
    <property type="match status" value="1"/>
</dbReference>
<reference evidence="3" key="1">
    <citation type="journal article" date="2019" name="Int. J. Syst. Evol. Microbiol.">
        <title>The Global Catalogue of Microorganisms (GCM) 10K type strain sequencing project: providing services to taxonomists for standard genome sequencing and annotation.</title>
        <authorList>
            <consortium name="The Broad Institute Genomics Platform"/>
            <consortium name="The Broad Institute Genome Sequencing Center for Infectious Disease"/>
            <person name="Wu L."/>
            <person name="Ma J."/>
        </authorList>
    </citation>
    <scope>NUCLEOTIDE SEQUENCE [LARGE SCALE GENOMIC DNA]</scope>
    <source>
        <strain evidence="3">KCTC 33792</strain>
    </source>
</reference>
<comment type="caution">
    <text evidence="2">The sequence shown here is derived from an EMBL/GenBank/DDBJ whole genome shotgun (WGS) entry which is preliminary data.</text>
</comment>
<proteinExistence type="predicted"/>
<dbReference type="SMART" id="SM00530">
    <property type="entry name" value="HTH_XRE"/>
    <property type="match status" value="1"/>
</dbReference>
<dbReference type="CDD" id="cd00093">
    <property type="entry name" value="HTH_XRE"/>
    <property type="match status" value="1"/>
</dbReference>
<dbReference type="InterPro" id="IPR010982">
    <property type="entry name" value="Lambda_DNA-bd_dom_sf"/>
</dbReference>
<accession>A0ABW5T1T4</accession>
<gene>
    <name evidence="2" type="ORF">ACFSUB_08435</name>
</gene>
<protein>
    <submittedName>
        <fullName evidence="2">Helix-turn-helix domain-containing protein</fullName>
    </submittedName>
</protein>
<dbReference type="Proteomes" id="UP001597520">
    <property type="component" value="Unassembled WGS sequence"/>
</dbReference>
<dbReference type="InterPro" id="IPR001387">
    <property type="entry name" value="Cro/C1-type_HTH"/>
</dbReference>
<dbReference type="Gene3D" id="1.10.260.40">
    <property type="entry name" value="lambda repressor-like DNA-binding domains"/>
    <property type="match status" value="1"/>
</dbReference>
<keyword evidence="3" id="KW-1185">Reference proteome</keyword>
<dbReference type="EMBL" id="JBHUML010000002">
    <property type="protein sequence ID" value="MFD2705493.1"/>
    <property type="molecule type" value="Genomic_DNA"/>
</dbReference>
<name>A0ABW5T1T4_9BACI</name>